<feature type="region of interest" description="Disordered" evidence="1">
    <location>
        <begin position="155"/>
        <end position="188"/>
    </location>
</feature>
<evidence type="ECO:0000313" key="2">
    <source>
        <dbReference type="EMBL" id="OBQ37669.1"/>
    </source>
</evidence>
<accession>A0A1B7WKL7</accession>
<name>A0A1B7WKL7_APHFL</name>
<proteinExistence type="predicted"/>
<dbReference type="AlphaFoldDB" id="A0A1B7WKL7"/>
<evidence type="ECO:0000313" key="3">
    <source>
        <dbReference type="Proteomes" id="UP000092093"/>
    </source>
</evidence>
<comment type="caution">
    <text evidence="2">The sequence shown here is derived from an EMBL/GenBank/DDBJ whole genome shotgun (WGS) entry which is preliminary data.</text>
</comment>
<dbReference type="EMBL" id="LJOW01000254">
    <property type="protein sequence ID" value="OBQ37669.1"/>
    <property type="molecule type" value="Genomic_DNA"/>
</dbReference>
<gene>
    <name evidence="2" type="ORF">AN484_24780</name>
</gene>
<evidence type="ECO:0000256" key="1">
    <source>
        <dbReference type="SAM" id="MobiDB-lite"/>
    </source>
</evidence>
<dbReference type="Proteomes" id="UP000092093">
    <property type="component" value="Unassembled WGS sequence"/>
</dbReference>
<feature type="non-terminal residue" evidence="2">
    <location>
        <position position="1"/>
    </location>
</feature>
<protein>
    <submittedName>
        <fullName evidence="2">Uncharacterized protein</fullName>
    </submittedName>
</protein>
<sequence length="188" mass="20069">GEQQVVGADDPAFGVGVFGFAEATAQGLLRRLQPDLHDRRTVGREQLFERAQGFQAGAQGLAGQFIARGFERRAREPVADDDGDAAFGRDFLPVRPEERPAFGRGRVGRADAHRAGVEPFRQLVGESGGREAVVAADDDDRAILLGREAALGRQEAEVEGGAGSLKDAAGGHRRRLCRPPSRMGSAIE</sequence>
<reference evidence="2 3" key="1">
    <citation type="submission" date="2015-09" db="EMBL/GenBank/DDBJ databases">
        <title>Aphanizomenon flos-aquae WA102.</title>
        <authorList>
            <person name="Driscoll C."/>
        </authorList>
    </citation>
    <scope>NUCLEOTIDE SEQUENCE [LARGE SCALE GENOMIC DNA]</scope>
    <source>
        <strain evidence="2">WA102</strain>
    </source>
</reference>
<organism evidence="2 3">
    <name type="scientific">Aphanizomenon flos-aquae WA102</name>
    <dbReference type="NCBI Taxonomy" id="1710896"/>
    <lineage>
        <taxon>Bacteria</taxon>
        <taxon>Bacillati</taxon>
        <taxon>Cyanobacteriota</taxon>
        <taxon>Cyanophyceae</taxon>
        <taxon>Nostocales</taxon>
        <taxon>Aphanizomenonaceae</taxon>
        <taxon>Aphanizomenon</taxon>
    </lineage>
</organism>